<comment type="caution">
    <text evidence="1">The sequence shown here is derived from an EMBL/GenBank/DDBJ whole genome shotgun (WGS) entry which is preliminary data.</text>
</comment>
<dbReference type="EMBL" id="JAVKPH010000003">
    <property type="protein sequence ID" value="MDR5651841.1"/>
    <property type="molecule type" value="Genomic_DNA"/>
</dbReference>
<keyword evidence="2" id="KW-1185">Reference proteome</keyword>
<dbReference type="Proteomes" id="UP001247754">
    <property type="component" value="Unassembled WGS sequence"/>
</dbReference>
<reference evidence="1 2" key="1">
    <citation type="submission" date="2023-09" db="EMBL/GenBank/DDBJ databases">
        <title>Xinfangfangia sedmenti sp. nov., isolated the sedment.</title>
        <authorList>
            <person name="Xu L."/>
        </authorList>
    </citation>
    <scope>NUCLEOTIDE SEQUENCE [LARGE SCALE GENOMIC DNA]</scope>
    <source>
        <strain evidence="1 2">LG-4</strain>
    </source>
</reference>
<evidence type="ECO:0000313" key="1">
    <source>
        <dbReference type="EMBL" id="MDR5651841.1"/>
    </source>
</evidence>
<name>A0ABU1F4P5_9RHOB</name>
<proteinExistence type="predicted"/>
<accession>A0ABU1F4P5</accession>
<evidence type="ECO:0000313" key="2">
    <source>
        <dbReference type="Proteomes" id="UP001247754"/>
    </source>
</evidence>
<sequence length="148" mass="16121">MQQESETPGAAGTATEGEFETGQVPPIEYRIRKEWANAAWFALDHCDPQDVAHICATCLAELETGGPVMGDLLGTVTGDALFWADCAPAHELVAYGTAALDRLRGLALGLDTRKRLFARLWGTFDPKDRQAFLTRVDAEGRFLRRGAA</sequence>
<gene>
    <name evidence="1" type="ORF">RGD00_04460</name>
</gene>
<organism evidence="1 2">
    <name type="scientific">Ruixingdingia sedimenti</name>
    <dbReference type="NCBI Taxonomy" id="3073604"/>
    <lineage>
        <taxon>Bacteria</taxon>
        <taxon>Pseudomonadati</taxon>
        <taxon>Pseudomonadota</taxon>
        <taxon>Alphaproteobacteria</taxon>
        <taxon>Rhodobacterales</taxon>
        <taxon>Paracoccaceae</taxon>
        <taxon>Ruixingdingia</taxon>
    </lineage>
</organism>
<protein>
    <submittedName>
        <fullName evidence="1">Uncharacterized protein</fullName>
    </submittedName>
</protein>
<dbReference type="RefSeq" id="WP_310456088.1">
    <property type="nucleotide sequence ID" value="NZ_JAVKPH010000003.1"/>
</dbReference>